<evidence type="ECO:0000313" key="2">
    <source>
        <dbReference type="Proteomes" id="UP001620626"/>
    </source>
</evidence>
<accession>A0ABD2LWJ6</accession>
<evidence type="ECO:0000313" key="1">
    <source>
        <dbReference type="EMBL" id="KAL3119632.1"/>
    </source>
</evidence>
<dbReference type="AlphaFoldDB" id="A0ABD2LWJ6"/>
<dbReference type="EMBL" id="JBICBT010000240">
    <property type="protein sequence ID" value="KAL3119632.1"/>
    <property type="molecule type" value="Genomic_DNA"/>
</dbReference>
<keyword evidence="2" id="KW-1185">Reference proteome</keyword>
<evidence type="ECO:0008006" key="3">
    <source>
        <dbReference type="Google" id="ProtNLM"/>
    </source>
</evidence>
<proteinExistence type="predicted"/>
<organism evidence="1 2">
    <name type="scientific">Heterodera trifolii</name>
    <dbReference type="NCBI Taxonomy" id="157864"/>
    <lineage>
        <taxon>Eukaryota</taxon>
        <taxon>Metazoa</taxon>
        <taxon>Ecdysozoa</taxon>
        <taxon>Nematoda</taxon>
        <taxon>Chromadorea</taxon>
        <taxon>Rhabditida</taxon>
        <taxon>Tylenchina</taxon>
        <taxon>Tylenchomorpha</taxon>
        <taxon>Tylenchoidea</taxon>
        <taxon>Heteroderidae</taxon>
        <taxon>Heteroderinae</taxon>
        <taxon>Heterodera</taxon>
    </lineage>
</organism>
<sequence length="370" mass="42130">MVESGTDTQMLQLCNSIEKCLQHLRALKNHVIGAHNLLSEKMALATRTEEPSQIDFESVKYVLEKAGVQIADEYNKIEYEAKNLPSQTPLALMVNKLNNFLLDCSTNQDSAGTLYSNTRSVFDWSDSTASFINYTYELLKMANASCLTQQRNRKLTLLHQFLARQEPNTSAASIPTEPSSYMLQRKFEQTLSNFAQNFSAKIPTEPQVGFRLVLNHIEQSALSSVIEVKFMFLSLPRSNYKPTEKSGPSVCLLKALLLVNNGLIEYVHFVAPHEEWHFSQMPRFGTKKQVDLSVPSRYELYHKFTAFGNVVTNFLANNPNVSFKVFQIFFSSLSRLYTINFQCARCGKRLREFSPMIATEQKNCLHLSCK</sequence>
<comment type="caution">
    <text evidence="1">The sequence shown here is derived from an EMBL/GenBank/DDBJ whole genome shotgun (WGS) entry which is preliminary data.</text>
</comment>
<protein>
    <recommendedName>
        <fullName evidence="3">Mediator of RNA polymerase II transcription subunit 27</fullName>
    </recommendedName>
</protein>
<reference evidence="1 2" key="1">
    <citation type="submission" date="2024-10" db="EMBL/GenBank/DDBJ databases">
        <authorList>
            <person name="Kim D."/>
        </authorList>
    </citation>
    <scope>NUCLEOTIDE SEQUENCE [LARGE SCALE GENOMIC DNA]</scope>
    <source>
        <strain evidence="1">BH-2024</strain>
    </source>
</reference>
<name>A0ABD2LWJ6_9BILA</name>
<dbReference type="Proteomes" id="UP001620626">
    <property type="component" value="Unassembled WGS sequence"/>
</dbReference>
<gene>
    <name evidence="1" type="ORF">niasHT_006718</name>
</gene>